<evidence type="ECO:0000256" key="2">
    <source>
        <dbReference type="ARBA" id="ARBA00023125"/>
    </source>
</evidence>
<dbReference type="GO" id="GO:0000976">
    <property type="term" value="F:transcription cis-regulatory region binding"/>
    <property type="evidence" value="ECO:0007669"/>
    <property type="project" value="TreeGrafter"/>
</dbReference>
<keyword evidence="2 4" id="KW-0238">DNA-binding</keyword>
<dbReference type="InterPro" id="IPR001647">
    <property type="entry name" value="HTH_TetR"/>
</dbReference>
<sequence length="214" mass="24139">MDRKKSAQFDKKTEILAVSVPMFAAYGYNKVTIRDIGAAAGMTSAALYYHFQDKQTLYREALKFSFQSKAEITHAILSSQGTPEERLAAFIERYTQLLADDPDFRRVMQRELLDGDEESVGMLSELFQQPFDELAAIVEVLAPATDIHMVIMSIIAMILYHYEVGPLRRLLPGAKPEHEDYRTLATHIKRLIFSMLEKEVPADLPPTTVPTALG</sequence>
<name>A0A4Z0F8Q2_9GAMM</name>
<dbReference type="SUPFAM" id="SSF48498">
    <property type="entry name" value="Tetracyclin repressor-like, C-terminal domain"/>
    <property type="match status" value="1"/>
</dbReference>
<dbReference type="AlphaFoldDB" id="A0A4Z0F8Q2"/>
<evidence type="ECO:0000256" key="4">
    <source>
        <dbReference type="PROSITE-ProRule" id="PRU00335"/>
    </source>
</evidence>
<accession>A0A4Z0F8Q2</accession>
<gene>
    <name evidence="6" type="ORF">E4680_10510</name>
</gene>
<dbReference type="InterPro" id="IPR015292">
    <property type="entry name" value="Tscrpt_reg_YbiH_C"/>
</dbReference>
<evidence type="ECO:0000256" key="1">
    <source>
        <dbReference type="ARBA" id="ARBA00023015"/>
    </source>
</evidence>
<evidence type="ECO:0000259" key="5">
    <source>
        <dbReference type="PROSITE" id="PS50977"/>
    </source>
</evidence>
<feature type="DNA-binding region" description="H-T-H motif" evidence="4">
    <location>
        <begin position="32"/>
        <end position="51"/>
    </location>
</feature>
<evidence type="ECO:0000256" key="3">
    <source>
        <dbReference type="ARBA" id="ARBA00023163"/>
    </source>
</evidence>
<dbReference type="Pfam" id="PF00440">
    <property type="entry name" value="TetR_N"/>
    <property type="match status" value="1"/>
</dbReference>
<keyword evidence="3" id="KW-0804">Transcription</keyword>
<dbReference type="PANTHER" id="PTHR30055">
    <property type="entry name" value="HTH-TYPE TRANSCRIPTIONAL REGULATOR RUTR"/>
    <property type="match status" value="1"/>
</dbReference>
<organism evidence="6 7">
    <name type="scientific">Candidatus Macondimonas diazotrophica</name>
    <dbReference type="NCBI Taxonomy" id="2305248"/>
    <lineage>
        <taxon>Bacteria</taxon>
        <taxon>Pseudomonadati</taxon>
        <taxon>Pseudomonadota</taxon>
        <taxon>Gammaproteobacteria</taxon>
        <taxon>Chromatiales</taxon>
        <taxon>Ectothiorhodospiraceae</taxon>
        <taxon>Candidatus Macondimonas</taxon>
    </lineage>
</organism>
<dbReference type="InterPro" id="IPR036271">
    <property type="entry name" value="Tet_transcr_reg_TetR-rel_C_sf"/>
</dbReference>
<comment type="caution">
    <text evidence="6">The sequence shown here is derived from an EMBL/GenBank/DDBJ whole genome shotgun (WGS) entry which is preliminary data.</text>
</comment>
<dbReference type="GO" id="GO:0003700">
    <property type="term" value="F:DNA-binding transcription factor activity"/>
    <property type="evidence" value="ECO:0007669"/>
    <property type="project" value="TreeGrafter"/>
</dbReference>
<keyword evidence="1" id="KW-0805">Transcription regulation</keyword>
<keyword evidence="7" id="KW-1185">Reference proteome</keyword>
<dbReference type="PROSITE" id="PS50977">
    <property type="entry name" value="HTH_TETR_2"/>
    <property type="match status" value="1"/>
</dbReference>
<dbReference type="PRINTS" id="PR00455">
    <property type="entry name" value="HTHTETR"/>
</dbReference>
<proteinExistence type="predicted"/>
<dbReference type="OrthoDB" id="9179041at2"/>
<dbReference type="PANTHER" id="PTHR30055:SF234">
    <property type="entry name" value="HTH-TYPE TRANSCRIPTIONAL REGULATOR BETI"/>
    <property type="match status" value="1"/>
</dbReference>
<feature type="domain" description="HTH tetR-type" evidence="5">
    <location>
        <begin position="9"/>
        <end position="69"/>
    </location>
</feature>
<evidence type="ECO:0000313" key="6">
    <source>
        <dbReference type="EMBL" id="TFZ81892.1"/>
    </source>
</evidence>
<evidence type="ECO:0000313" key="7">
    <source>
        <dbReference type="Proteomes" id="UP000297890"/>
    </source>
</evidence>
<dbReference type="Proteomes" id="UP000297890">
    <property type="component" value="Unassembled WGS sequence"/>
</dbReference>
<dbReference type="SUPFAM" id="SSF46689">
    <property type="entry name" value="Homeodomain-like"/>
    <property type="match status" value="1"/>
</dbReference>
<dbReference type="InterPro" id="IPR050109">
    <property type="entry name" value="HTH-type_TetR-like_transc_reg"/>
</dbReference>
<reference evidence="6 7" key="1">
    <citation type="journal article" date="2019" name="ISME J.">
        <title>Candidatus Macondimonas diazotrophica, a novel gammaproteobacterial genus dominating crude-oil-contaminated coastal sediments.</title>
        <authorList>
            <person name="Karthikeyan S."/>
            <person name="Konstantinidis K."/>
        </authorList>
    </citation>
    <scope>NUCLEOTIDE SEQUENCE [LARGE SCALE GENOMIC DNA]</scope>
    <source>
        <strain evidence="6 7">KTK01</strain>
    </source>
</reference>
<dbReference type="EMBL" id="SRIO01000014">
    <property type="protein sequence ID" value="TFZ81892.1"/>
    <property type="molecule type" value="Genomic_DNA"/>
</dbReference>
<dbReference type="Gene3D" id="1.10.357.10">
    <property type="entry name" value="Tetracycline Repressor, domain 2"/>
    <property type="match status" value="1"/>
</dbReference>
<dbReference type="RefSeq" id="WP_135282370.1">
    <property type="nucleotide sequence ID" value="NZ_SRIO01000014.1"/>
</dbReference>
<dbReference type="Pfam" id="PF09209">
    <property type="entry name" value="CecR_C"/>
    <property type="match status" value="1"/>
</dbReference>
<dbReference type="InterPro" id="IPR009057">
    <property type="entry name" value="Homeodomain-like_sf"/>
</dbReference>
<protein>
    <submittedName>
        <fullName evidence="6">TetR/AcrR family transcriptional regulator</fullName>
    </submittedName>
</protein>